<feature type="signal peptide" evidence="1">
    <location>
        <begin position="1"/>
        <end position="20"/>
    </location>
</feature>
<gene>
    <name evidence="2" type="ORF">B0H16DRAFT_1592727</name>
</gene>
<protein>
    <submittedName>
        <fullName evidence="2">Uncharacterized protein</fullName>
    </submittedName>
</protein>
<comment type="caution">
    <text evidence="2">The sequence shown here is derived from an EMBL/GenBank/DDBJ whole genome shotgun (WGS) entry which is preliminary data.</text>
</comment>
<dbReference type="AlphaFoldDB" id="A0AAD7HR71"/>
<evidence type="ECO:0000313" key="3">
    <source>
        <dbReference type="Proteomes" id="UP001215598"/>
    </source>
</evidence>
<dbReference type="Gene3D" id="2.60.20.10">
    <property type="entry name" value="Crystallins"/>
    <property type="match status" value="1"/>
</dbReference>
<proteinExistence type="predicted"/>
<name>A0AAD7HR71_9AGAR</name>
<sequence>MARFAALLCVAAAAMTSVGAAVIPGVPGPSSSLITFYTSVNYAGSAVTFVDEKTTGCIGATAPFISSLSSVKLDQSGIACNLWSEPNCAGAVGIVVAGDIPSLIPYGFNDKMQSYNCYSTA</sequence>
<evidence type="ECO:0000256" key="1">
    <source>
        <dbReference type="SAM" id="SignalP"/>
    </source>
</evidence>
<feature type="chain" id="PRO_5042222549" evidence="1">
    <location>
        <begin position="21"/>
        <end position="121"/>
    </location>
</feature>
<organism evidence="2 3">
    <name type="scientific">Mycena metata</name>
    <dbReference type="NCBI Taxonomy" id="1033252"/>
    <lineage>
        <taxon>Eukaryota</taxon>
        <taxon>Fungi</taxon>
        <taxon>Dikarya</taxon>
        <taxon>Basidiomycota</taxon>
        <taxon>Agaricomycotina</taxon>
        <taxon>Agaricomycetes</taxon>
        <taxon>Agaricomycetidae</taxon>
        <taxon>Agaricales</taxon>
        <taxon>Marasmiineae</taxon>
        <taxon>Mycenaceae</taxon>
        <taxon>Mycena</taxon>
    </lineage>
</organism>
<keyword evidence="1" id="KW-0732">Signal</keyword>
<accession>A0AAD7HR71</accession>
<dbReference type="Proteomes" id="UP001215598">
    <property type="component" value="Unassembled WGS sequence"/>
</dbReference>
<evidence type="ECO:0000313" key="2">
    <source>
        <dbReference type="EMBL" id="KAJ7726379.1"/>
    </source>
</evidence>
<reference evidence="2" key="1">
    <citation type="submission" date="2023-03" db="EMBL/GenBank/DDBJ databases">
        <title>Massive genome expansion in bonnet fungi (Mycena s.s.) driven by repeated elements and novel gene families across ecological guilds.</title>
        <authorList>
            <consortium name="Lawrence Berkeley National Laboratory"/>
            <person name="Harder C.B."/>
            <person name="Miyauchi S."/>
            <person name="Viragh M."/>
            <person name="Kuo A."/>
            <person name="Thoen E."/>
            <person name="Andreopoulos B."/>
            <person name="Lu D."/>
            <person name="Skrede I."/>
            <person name="Drula E."/>
            <person name="Henrissat B."/>
            <person name="Morin E."/>
            <person name="Kohler A."/>
            <person name="Barry K."/>
            <person name="LaButti K."/>
            <person name="Morin E."/>
            <person name="Salamov A."/>
            <person name="Lipzen A."/>
            <person name="Mereny Z."/>
            <person name="Hegedus B."/>
            <person name="Baldrian P."/>
            <person name="Stursova M."/>
            <person name="Weitz H."/>
            <person name="Taylor A."/>
            <person name="Grigoriev I.V."/>
            <person name="Nagy L.G."/>
            <person name="Martin F."/>
            <person name="Kauserud H."/>
        </authorList>
    </citation>
    <scope>NUCLEOTIDE SEQUENCE</scope>
    <source>
        <strain evidence="2">CBHHK182m</strain>
    </source>
</reference>
<keyword evidence="3" id="KW-1185">Reference proteome</keyword>
<dbReference type="EMBL" id="JARKIB010000187">
    <property type="protein sequence ID" value="KAJ7726379.1"/>
    <property type="molecule type" value="Genomic_DNA"/>
</dbReference>